<sequence>MPCQACASFTANRASGAYSLRCLHCCARLIKSARPLRRLQEGHIAALKRFHGAAWPDVWPEIQRLLKEASTTPD</sequence>
<dbReference type="Proteomes" id="UP000318294">
    <property type="component" value="Unassembled WGS sequence"/>
</dbReference>
<evidence type="ECO:0000313" key="1">
    <source>
        <dbReference type="EMBL" id="TSE30198.1"/>
    </source>
</evidence>
<accession>A0A554X301</accession>
<reference evidence="1 2" key="1">
    <citation type="submission" date="2019-07" db="EMBL/GenBank/DDBJ databases">
        <title>Tepidimonas charontis SPSP-6 draft genome.</title>
        <authorList>
            <person name="Da Costa M.S."/>
            <person name="Froufe H.J.C."/>
            <person name="Egas C."/>
            <person name="Albuquerque L."/>
        </authorList>
    </citation>
    <scope>NUCLEOTIDE SEQUENCE [LARGE SCALE GENOMIC DNA]</scope>
    <source>
        <strain evidence="1 2">SPSP-6</strain>
    </source>
</reference>
<protein>
    <submittedName>
        <fullName evidence="1">Uncharacterized protein</fullName>
    </submittedName>
</protein>
<organism evidence="1 2">
    <name type="scientific">Tepidimonas charontis</name>
    <dbReference type="NCBI Taxonomy" id="2267262"/>
    <lineage>
        <taxon>Bacteria</taxon>
        <taxon>Pseudomonadati</taxon>
        <taxon>Pseudomonadota</taxon>
        <taxon>Betaproteobacteria</taxon>
        <taxon>Burkholderiales</taxon>
        <taxon>Tepidimonas</taxon>
    </lineage>
</organism>
<comment type="caution">
    <text evidence="1">The sequence shown here is derived from an EMBL/GenBank/DDBJ whole genome shotgun (WGS) entry which is preliminary data.</text>
</comment>
<dbReference type="EMBL" id="VJON01000057">
    <property type="protein sequence ID" value="TSE30198.1"/>
    <property type="molecule type" value="Genomic_DNA"/>
</dbReference>
<dbReference type="AlphaFoldDB" id="A0A554X301"/>
<keyword evidence="2" id="KW-1185">Reference proteome</keyword>
<gene>
    <name evidence="1" type="ORF">Tchar_02471</name>
</gene>
<evidence type="ECO:0000313" key="2">
    <source>
        <dbReference type="Proteomes" id="UP000318294"/>
    </source>
</evidence>
<name>A0A554X301_9BURK</name>
<proteinExistence type="predicted"/>